<feature type="signal peptide" evidence="2">
    <location>
        <begin position="1"/>
        <end position="19"/>
    </location>
</feature>
<dbReference type="EMBL" id="JNVN01003135">
    <property type="protein sequence ID" value="KHJ31197.1"/>
    <property type="molecule type" value="Genomic_DNA"/>
</dbReference>
<gene>
    <name evidence="3" type="ORF">EV44_g0539</name>
</gene>
<keyword evidence="4" id="KW-1185">Reference proteome</keyword>
<feature type="region of interest" description="Disordered" evidence="1">
    <location>
        <begin position="164"/>
        <end position="228"/>
    </location>
</feature>
<evidence type="ECO:0000256" key="2">
    <source>
        <dbReference type="SAM" id="SignalP"/>
    </source>
</evidence>
<evidence type="ECO:0000256" key="1">
    <source>
        <dbReference type="SAM" id="MobiDB-lite"/>
    </source>
</evidence>
<evidence type="ECO:0000313" key="4">
    <source>
        <dbReference type="Proteomes" id="UP000030854"/>
    </source>
</evidence>
<dbReference type="OrthoDB" id="2118427at2759"/>
<dbReference type="OMA" id="FLACTTR"/>
<evidence type="ECO:0000313" key="3">
    <source>
        <dbReference type="EMBL" id="KHJ31197.1"/>
    </source>
</evidence>
<dbReference type="HOGENOM" id="CLU_099565_0_0_1"/>
<comment type="caution">
    <text evidence="3">The sequence shown here is derived from an EMBL/GenBank/DDBJ whole genome shotgun (WGS) entry which is preliminary data.</text>
</comment>
<reference evidence="3 4" key="1">
    <citation type="journal article" date="2014" name="BMC Genomics">
        <title>Adaptive genomic structural variation in the grape powdery mildew pathogen, Erysiphe necator.</title>
        <authorList>
            <person name="Jones L."/>
            <person name="Riaz S."/>
            <person name="Morales-Cruz A."/>
            <person name="Amrine K.C."/>
            <person name="McGuire B."/>
            <person name="Gubler W.D."/>
            <person name="Walker M.A."/>
            <person name="Cantu D."/>
        </authorList>
    </citation>
    <scope>NUCLEOTIDE SEQUENCE [LARGE SCALE GENOMIC DNA]</scope>
    <source>
        <strain evidence="4">c</strain>
    </source>
</reference>
<dbReference type="AlphaFoldDB" id="A0A0B1NXT5"/>
<keyword evidence="2" id="KW-0732">Signal</keyword>
<dbReference type="STRING" id="52586.A0A0B1NXT5"/>
<dbReference type="Proteomes" id="UP000030854">
    <property type="component" value="Unassembled WGS sequence"/>
</dbReference>
<proteinExistence type="predicted"/>
<sequence length="228" mass="24000">MQLSYLISFLACTTRLSIAYPHGLENRAGNQPSNDAVTRAVDNFARDADTVSAALNNLPTLTDKNEISTTARRAFDAESDEDNQRSVLAAAAGGAGDRSNSLIMRFTPAVLDGLDAIARAGTIDAILQNLPAVERARNPNILPSITQLSNAALDALGINNKQAKNFPPTTGTSKLAQIGGNGGNGGNNNNNNNNDGGRDNNNNDGGRDNNNNNDGGRNNNNDNRNGRN</sequence>
<feature type="compositionally biased region" description="Low complexity" evidence="1">
    <location>
        <begin position="187"/>
        <end position="228"/>
    </location>
</feature>
<name>A0A0B1NXT5_UNCNE</name>
<accession>A0A0B1NXT5</accession>
<feature type="compositionally biased region" description="Polar residues" evidence="1">
    <location>
        <begin position="164"/>
        <end position="175"/>
    </location>
</feature>
<protein>
    <submittedName>
        <fullName evidence="3">Putative ppe family protein</fullName>
    </submittedName>
</protein>
<feature type="chain" id="PRO_5002080370" evidence="2">
    <location>
        <begin position="20"/>
        <end position="228"/>
    </location>
</feature>
<organism evidence="3 4">
    <name type="scientific">Uncinula necator</name>
    <name type="common">Grape powdery mildew</name>
    <dbReference type="NCBI Taxonomy" id="52586"/>
    <lineage>
        <taxon>Eukaryota</taxon>
        <taxon>Fungi</taxon>
        <taxon>Dikarya</taxon>
        <taxon>Ascomycota</taxon>
        <taxon>Pezizomycotina</taxon>
        <taxon>Leotiomycetes</taxon>
        <taxon>Erysiphales</taxon>
        <taxon>Erysiphaceae</taxon>
        <taxon>Erysiphe</taxon>
    </lineage>
</organism>